<evidence type="ECO:0000313" key="4">
    <source>
        <dbReference type="Proteomes" id="UP000322245"/>
    </source>
</evidence>
<gene>
    <name evidence="3" type="ORF">B9479_008326</name>
</gene>
<dbReference type="Proteomes" id="UP000322245">
    <property type="component" value="Unassembled WGS sequence"/>
</dbReference>
<organism evidence="3 4">
    <name type="scientific">Cryptococcus floricola</name>
    <dbReference type="NCBI Taxonomy" id="2591691"/>
    <lineage>
        <taxon>Eukaryota</taxon>
        <taxon>Fungi</taxon>
        <taxon>Dikarya</taxon>
        <taxon>Basidiomycota</taxon>
        <taxon>Agaricomycotina</taxon>
        <taxon>Tremellomycetes</taxon>
        <taxon>Tremellales</taxon>
        <taxon>Cryptococcaceae</taxon>
        <taxon>Cryptococcus</taxon>
    </lineage>
</organism>
<evidence type="ECO:0000313" key="3">
    <source>
        <dbReference type="EMBL" id="TYJ51119.1"/>
    </source>
</evidence>
<protein>
    <submittedName>
        <fullName evidence="3">Uncharacterized protein</fullName>
    </submittedName>
</protein>
<name>A0A5D3AL53_9TREE</name>
<accession>A0A5D3AL53</accession>
<keyword evidence="4" id="KW-1185">Reference proteome</keyword>
<evidence type="ECO:0000256" key="2">
    <source>
        <dbReference type="SAM" id="MobiDB-lite"/>
    </source>
</evidence>
<feature type="coiled-coil region" evidence="1">
    <location>
        <begin position="77"/>
        <end position="104"/>
    </location>
</feature>
<proteinExistence type="predicted"/>
<dbReference type="EMBL" id="NIDF01000438">
    <property type="protein sequence ID" value="TYJ51119.1"/>
    <property type="molecule type" value="Genomic_DNA"/>
</dbReference>
<sequence length="104" mass="12658">MVVMEEGHKEAFEESRQKYEKDNRNWDKDTPKLRSQIITLEKQLRRANRIQVHVIWEGGSAQRRALWIMDYSYEKDNRNSNQETQKLRSQIITLEKELRRANRI</sequence>
<reference evidence="3 4" key="1">
    <citation type="submission" date="2017-05" db="EMBL/GenBank/DDBJ databases">
        <title>The Genome Sequence of Tsuchiyaea wingfieldii DSM 27421.</title>
        <authorList>
            <person name="Cuomo C."/>
            <person name="Passer A."/>
            <person name="Billmyre B."/>
            <person name="Heitman J."/>
        </authorList>
    </citation>
    <scope>NUCLEOTIDE SEQUENCE [LARGE SCALE GENOMIC DNA]</scope>
    <source>
        <strain evidence="3 4">DSM 27421</strain>
    </source>
</reference>
<evidence type="ECO:0000256" key="1">
    <source>
        <dbReference type="SAM" id="Coils"/>
    </source>
</evidence>
<dbReference type="AlphaFoldDB" id="A0A5D3AL53"/>
<keyword evidence="1" id="KW-0175">Coiled coil</keyword>
<feature type="region of interest" description="Disordered" evidence="2">
    <location>
        <begin position="1"/>
        <end position="28"/>
    </location>
</feature>
<comment type="caution">
    <text evidence="3">The sequence shown here is derived from an EMBL/GenBank/DDBJ whole genome shotgun (WGS) entry which is preliminary data.</text>
</comment>